<keyword evidence="7 8" id="KW-0720">Serine protease</keyword>
<accession>A0ABR8YY50</accession>
<evidence type="ECO:0000256" key="8">
    <source>
        <dbReference type="PROSITE-ProRule" id="PRU01240"/>
    </source>
</evidence>
<feature type="region of interest" description="Disordered" evidence="10">
    <location>
        <begin position="984"/>
        <end position="1003"/>
    </location>
</feature>
<evidence type="ECO:0000256" key="7">
    <source>
        <dbReference type="ARBA" id="ARBA00022825"/>
    </source>
</evidence>
<reference evidence="14 15" key="1">
    <citation type="submission" date="2020-08" db="EMBL/GenBank/DDBJ databases">
        <title>A Genomic Blueprint of the Chicken Gut Microbiome.</title>
        <authorList>
            <person name="Gilroy R."/>
            <person name="Ravi A."/>
            <person name="Getino M."/>
            <person name="Pursley I."/>
            <person name="Horton D.L."/>
            <person name="Alikhan N.-F."/>
            <person name="Baker D."/>
            <person name="Gharbi K."/>
            <person name="Hall N."/>
            <person name="Watson M."/>
            <person name="Adriaenssens E.M."/>
            <person name="Foster-Nyarko E."/>
            <person name="Jarju S."/>
            <person name="Secka A."/>
            <person name="Antonio M."/>
            <person name="Oren A."/>
            <person name="Chaudhuri R."/>
            <person name="La Ragione R.M."/>
            <person name="Hildebrand F."/>
            <person name="Pallen M.J."/>
        </authorList>
    </citation>
    <scope>NUCLEOTIDE SEQUENCE [LARGE SCALE GENOMIC DNA]</scope>
    <source>
        <strain evidence="14 15">Sa1BUA1</strain>
    </source>
</reference>
<dbReference type="Proteomes" id="UP000661894">
    <property type="component" value="Unassembled WGS sequence"/>
</dbReference>
<feature type="domain" description="PA" evidence="12">
    <location>
        <begin position="254"/>
        <end position="334"/>
    </location>
</feature>
<dbReference type="InterPro" id="IPR046450">
    <property type="entry name" value="PA_dom_sf"/>
</dbReference>
<dbReference type="PANTHER" id="PTHR43806:SF11">
    <property type="entry name" value="CEREVISIN-RELATED"/>
    <property type="match status" value="1"/>
</dbReference>
<dbReference type="Gene3D" id="3.40.50.200">
    <property type="entry name" value="Peptidase S8/S53 domain"/>
    <property type="match status" value="1"/>
</dbReference>
<dbReference type="Gene3D" id="2.60.40.1710">
    <property type="entry name" value="Subtilisin-like superfamily"/>
    <property type="match status" value="1"/>
</dbReference>
<dbReference type="InterPro" id="IPR003137">
    <property type="entry name" value="PA_domain"/>
</dbReference>
<evidence type="ECO:0000259" key="13">
    <source>
        <dbReference type="Pfam" id="PF06280"/>
    </source>
</evidence>
<proteinExistence type="inferred from homology"/>
<feature type="domain" description="Peptidase S8/S53" evidence="11">
    <location>
        <begin position="15"/>
        <end position="462"/>
    </location>
</feature>
<dbReference type="Pfam" id="PF02225">
    <property type="entry name" value="PA"/>
    <property type="match status" value="1"/>
</dbReference>
<feature type="active site" description="Charge relay system" evidence="8">
    <location>
        <position position="24"/>
    </location>
</feature>
<dbReference type="SUPFAM" id="SSF52025">
    <property type="entry name" value="PA domain"/>
    <property type="match status" value="1"/>
</dbReference>
<dbReference type="InterPro" id="IPR028994">
    <property type="entry name" value="Integrin_alpha_N"/>
</dbReference>
<dbReference type="InterPro" id="IPR034187">
    <property type="entry name" value="Peptidases_S8_5"/>
</dbReference>
<dbReference type="InterPro" id="IPR023827">
    <property type="entry name" value="Peptidase_S8_Asp-AS"/>
</dbReference>
<evidence type="ECO:0000313" key="14">
    <source>
        <dbReference type="EMBL" id="MBD8060998.1"/>
    </source>
</evidence>
<feature type="active site" description="Charge relay system" evidence="8">
    <location>
        <position position="406"/>
    </location>
</feature>
<dbReference type="CDD" id="cd07489">
    <property type="entry name" value="Peptidases_S8_5"/>
    <property type="match status" value="1"/>
</dbReference>
<keyword evidence="6 8" id="KW-0378">Hydrolase</keyword>
<dbReference type="Gene3D" id="3.50.30.30">
    <property type="match status" value="1"/>
</dbReference>
<dbReference type="Pfam" id="PF00082">
    <property type="entry name" value="Peptidase_S8"/>
    <property type="match status" value="1"/>
</dbReference>
<dbReference type="Pfam" id="PF06280">
    <property type="entry name" value="fn3_5"/>
    <property type="match status" value="1"/>
</dbReference>
<gene>
    <name evidence="14" type="ORF">H9624_01515</name>
</gene>
<dbReference type="PROSITE" id="PS00138">
    <property type="entry name" value="SUBTILASE_SER"/>
    <property type="match status" value="1"/>
</dbReference>
<evidence type="ECO:0000313" key="15">
    <source>
        <dbReference type="Proteomes" id="UP000661894"/>
    </source>
</evidence>
<keyword evidence="15" id="KW-1185">Reference proteome</keyword>
<evidence type="ECO:0000256" key="2">
    <source>
        <dbReference type="ARBA" id="ARBA00022512"/>
    </source>
</evidence>
<evidence type="ECO:0000256" key="9">
    <source>
        <dbReference type="RuleBase" id="RU003355"/>
    </source>
</evidence>
<dbReference type="EMBL" id="JACSPO010000001">
    <property type="protein sequence ID" value="MBD8060998.1"/>
    <property type="molecule type" value="Genomic_DNA"/>
</dbReference>
<dbReference type="SUPFAM" id="SSF69318">
    <property type="entry name" value="Integrin alpha N-terminal domain"/>
    <property type="match status" value="1"/>
</dbReference>
<dbReference type="PROSITE" id="PS51892">
    <property type="entry name" value="SUBTILASE"/>
    <property type="match status" value="1"/>
</dbReference>
<keyword evidence="4 8" id="KW-0645">Protease</keyword>
<dbReference type="PROSITE" id="PS00136">
    <property type="entry name" value="SUBTILASE_ASP"/>
    <property type="match status" value="1"/>
</dbReference>
<dbReference type="SUPFAM" id="SSF52743">
    <property type="entry name" value="Subtilisin-like"/>
    <property type="match status" value="1"/>
</dbReference>
<keyword evidence="2" id="KW-0134">Cell wall</keyword>
<dbReference type="InterPro" id="IPR022398">
    <property type="entry name" value="Peptidase_S8_His-AS"/>
</dbReference>
<dbReference type="PRINTS" id="PR00723">
    <property type="entry name" value="SUBTILISIN"/>
</dbReference>
<name>A0ABR8YY50_9MICO</name>
<dbReference type="PROSITE" id="PS00137">
    <property type="entry name" value="SUBTILASE_HIS"/>
    <property type="match status" value="1"/>
</dbReference>
<evidence type="ECO:0000256" key="6">
    <source>
        <dbReference type="ARBA" id="ARBA00022801"/>
    </source>
</evidence>
<keyword evidence="3" id="KW-0964">Secreted</keyword>
<evidence type="ECO:0000256" key="1">
    <source>
        <dbReference type="ARBA" id="ARBA00011073"/>
    </source>
</evidence>
<evidence type="ECO:0000259" key="11">
    <source>
        <dbReference type="Pfam" id="PF00082"/>
    </source>
</evidence>
<dbReference type="InterPro" id="IPR036852">
    <property type="entry name" value="Peptidase_S8/S53_dom_sf"/>
</dbReference>
<evidence type="ECO:0000259" key="12">
    <source>
        <dbReference type="Pfam" id="PF02225"/>
    </source>
</evidence>
<dbReference type="InterPro" id="IPR010435">
    <property type="entry name" value="C5a/SBT2-like_Fn3"/>
</dbReference>
<dbReference type="InterPro" id="IPR023828">
    <property type="entry name" value="Peptidase_S8_Ser-AS"/>
</dbReference>
<dbReference type="PANTHER" id="PTHR43806">
    <property type="entry name" value="PEPTIDASE S8"/>
    <property type="match status" value="1"/>
</dbReference>
<dbReference type="InterPro" id="IPR050131">
    <property type="entry name" value="Peptidase_S8_subtilisin-like"/>
</dbReference>
<protein>
    <submittedName>
        <fullName evidence="14">S8 family serine peptidase</fullName>
    </submittedName>
</protein>
<comment type="caution">
    <text evidence="14">The sequence shown here is derived from an EMBL/GenBank/DDBJ whole genome shotgun (WGS) entry which is preliminary data.</text>
</comment>
<feature type="active site" description="Charge relay system" evidence="8">
    <location>
        <position position="86"/>
    </location>
</feature>
<sequence>MTGADIAQSELGFDGEGIRVGIIDTGVDYDHPDFGGAGVDGETSFPSDKVVAGYDFVGDDYNSDPEDPNYQPVPMPDADPDDCNGHGTHVAGIVGADGDVLNGGVRGVAPGVELGAYRVFGCEGSTESDIMVAAMERALDDGMDVVNQSIGSAFSTWPQYPTAVASDNLVDAGVVMVASIGNSGASGTWSAGAPGVGEDVIGVASFDNVSVTASVVEIDGEEHPYFPATGSPEPPTEGSLPLARLGDPGTAAARACPDITADLDGHAVLIERGADAADPACDASFYAKALKAQNAGAAAVVIYNNVPGVINPTVAGTPPITIPVIAISQASGLAADAAVVDGGATLTWTDEIGTAPNPTAGLMSDFSSYGLAADLTLKPDLGAPGGSIYSTYPLEEGEYATISGTSMAAPHVAGAAALFLQARPDTDAHDVRDHLLNTADPATWSGAPNQGYTEPVHRQGAGMLDIDDAILSAATVTPGKLSLGESEQGAVTRELTVTNDGEEDVTYELSSTSAIATADDPDDPGFYDGDARVVMPDELTVPAGGEASFEVAISPAEDLEQAQYGGYVVLTPEEGEPLSVPFAGFAGDYQAQPLLENLGDIDLPALGQIDECDRFLGIECAAGGVWNLADGGTVYTLADGDVPTVLVHLEHPAQSLTFTIYRPMPEGASTQAVERQAVARYEEHIGRDSGTFTAWTWDGTRSTSGGGRSPVPDGHYVLEVEVLSALGDADNPDHVETWSTPSFVIDRDGDGEVPPLEPEEPVEPGPAPQQYGFFLNDGWDGKPEHVFQYGRHTDEVLIGDWDADGTDTITVRRENRFYVNNAPRGGDADSVFTYGRPGDVVLVGDWNGDGRDTLAVRRGSTYHVKNSLRGGEPDHVITYGRASDAVMVGDWDGNGTDTFAVRRASTYYVKNSMRSGDADRTFTYGREADVTLAGDWDGNGTDTFAVRRGNAYFVKNSLAGGDADFSVRFGREGDEVLVGDWNGDGRDTLGVRRTPSETAEPNG</sequence>
<feature type="domain" description="C5a peptidase/Subtilisin-like protease SBT2-like Fn3-like" evidence="13">
    <location>
        <begin position="483"/>
        <end position="582"/>
    </location>
</feature>
<dbReference type="InterPro" id="IPR015500">
    <property type="entry name" value="Peptidase_S8_subtilisin-rel"/>
</dbReference>
<keyword evidence="5" id="KW-0732">Signal</keyword>
<evidence type="ECO:0000256" key="10">
    <source>
        <dbReference type="SAM" id="MobiDB-lite"/>
    </source>
</evidence>
<evidence type="ECO:0000256" key="4">
    <source>
        <dbReference type="ARBA" id="ARBA00022670"/>
    </source>
</evidence>
<evidence type="ECO:0000256" key="3">
    <source>
        <dbReference type="ARBA" id="ARBA00022525"/>
    </source>
</evidence>
<comment type="similarity">
    <text evidence="1 8 9">Belongs to the peptidase S8 family.</text>
</comment>
<evidence type="ECO:0000256" key="5">
    <source>
        <dbReference type="ARBA" id="ARBA00022729"/>
    </source>
</evidence>
<dbReference type="InterPro" id="IPR000209">
    <property type="entry name" value="Peptidase_S8/S53_dom"/>
</dbReference>
<organism evidence="14 15">
    <name type="scientific">Oceanitalea stevensii</name>
    <dbReference type="NCBI Taxonomy" id="2763072"/>
    <lineage>
        <taxon>Bacteria</taxon>
        <taxon>Bacillati</taxon>
        <taxon>Actinomycetota</taxon>
        <taxon>Actinomycetes</taxon>
        <taxon>Micrococcales</taxon>
        <taxon>Bogoriellaceae</taxon>
        <taxon>Georgenia</taxon>
    </lineage>
</organism>